<feature type="domain" description="Non-haem dioxygenase N-terminal" evidence="4">
    <location>
        <begin position="11"/>
        <end position="83"/>
    </location>
</feature>
<keyword evidence="3" id="KW-1133">Transmembrane helix</keyword>
<comment type="caution">
    <text evidence="5">The sequence shown here is derived from an EMBL/GenBank/DDBJ whole genome shotgun (WGS) entry which is preliminary data.</text>
</comment>
<proteinExistence type="predicted"/>
<keyword evidence="6" id="KW-1185">Reference proteome</keyword>
<evidence type="ECO:0000256" key="2">
    <source>
        <dbReference type="ARBA" id="ARBA00023004"/>
    </source>
</evidence>
<dbReference type="EMBL" id="JBFOLK010000002">
    <property type="protein sequence ID" value="KAL2531194.1"/>
    <property type="molecule type" value="Genomic_DNA"/>
</dbReference>
<keyword evidence="3" id="KW-0812">Transmembrane</keyword>
<dbReference type="InterPro" id="IPR026992">
    <property type="entry name" value="DIOX_N"/>
</dbReference>
<dbReference type="SUPFAM" id="SSF51197">
    <property type="entry name" value="Clavaminate synthase-like"/>
    <property type="match status" value="1"/>
</dbReference>
<organism evidence="5 6">
    <name type="scientific">Abeliophyllum distichum</name>
    <dbReference type="NCBI Taxonomy" id="126358"/>
    <lineage>
        <taxon>Eukaryota</taxon>
        <taxon>Viridiplantae</taxon>
        <taxon>Streptophyta</taxon>
        <taxon>Embryophyta</taxon>
        <taxon>Tracheophyta</taxon>
        <taxon>Spermatophyta</taxon>
        <taxon>Magnoliopsida</taxon>
        <taxon>eudicotyledons</taxon>
        <taxon>Gunneridae</taxon>
        <taxon>Pentapetalae</taxon>
        <taxon>asterids</taxon>
        <taxon>lamiids</taxon>
        <taxon>Lamiales</taxon>
        <taxon>Oleaceae</taxon>
        <taxon>Forsythieae</taxon>
        <taxon>Abeliophyllum</taxon>
    </lineage>
</organism>
<name>A0ABD1V1K3_9LAMI</name>
<dbReference type="InterPro" id="IPR027443">
    <property type="entry name" value="IPNS-like_sf"/>
</dbReference>
<dbReference type="Pfam" id="PF14226">
    <property type="entry name" value="DIOX_N"/>
    <property type="match status" value="1"/>
</dbReference>
<keyword evidence="1" id="KW-0479">Metal-binding</keyword>
<evidence type="ECO:0000256" key="1">
    <source>
        <dbReference type="ARBA" id="ARBA00022723"/>
    </source>
</evidence>
<reference evidence="6" key="1">
    <citation type="submission" date="2024-07" db="EMBL/GenBank/DDBJ databases">
        <title>Two chromosome-level genome assemblies of Korean endemic species Abeliophyllum distichum and Forsythia ovata (Oleaceae).</title>
        <authorList>
            <person name="Jang H."/>
        </authorList>
    </citation>
    <scope>NUCLEOTIDE SEQUENCE [LARGE SCALE GENOMIC DNA]</scope>
</reference>
<evidence type="ECO:0000259" key="4">
    <source>
        <dbReference type="Pfam" id="PF14226"/>
    </source>
</evidence>
<feature type="transmembrane region" description="Helical" evidence="3">
    <location>
        <begin position="123"/>
        <end position="142"/>
    </location>
</feature>
<dbReference type="Gene3D" id="2.60.120.330">
    <property type="entry name" value="B-lactam Antibiotic, Isopenicillin N Synthase, Chain"/>
    <property type="match status" value="1"/>
</dbReference>
<keyword evidence="3" id="KW-0472">Membrane</keyword>
<sequence>MADAPASNGFPIIDLLHFPAQLPELIKACEENGCFRIVNFDSILPVSLLYQMKAVVTELFELPLDIKQRNVDVIVGSGYKKPGEINAIHEGFGINDIASSRSVDDTRAILTYDVTISINAKNLIHVSHLGPALILWFLYLFVSRRLSW</sequence>
<evidence type="ECO:0000313" key="6">
    <source>
        <dbReference type="Proteomes" id="UP001604336"/>
    </source>
</evidence>
<dbReference type="AlphaFoldDB" id="A0ABD1V1K3"/>
<dbReference type="GO" id="GO:0046872">
    <property type="term" value="F:metal ion binding"/>
    <property type="evidence" value="ECO:0007669"/>
    <property type="project" value="UniProtKB-KW"/>
</dbReference>
<protein>
    <submittedName>
        <fullName evidence="5">2-oxoglutarate (2OG) and Fe(II)-dependent oxygenase superfamily protein</fullName>
    </submittedName>
</protein>
<evidence type="ECO:0000313" key="5">
    <source>
        <dbReference type="EMBL" id="KAL2531194.1"/>
    </source>
</evidence>
<gene>
    <name evidence="5" type="ORF">Adt_04545</name>
</gene>
<dbReference type="GO" id="GO:0016706">
    <property type="term" value="F:2-oxoglutarate-dependent dioxygenase activity"/>
    <property type="evidence" value="ECO:0007669"/>
    <property type="project" value="UniProtKB-ARBA"/>
</dbReference>
<keyword evidence="2" id="KW-0408">Iron</keyword>
<evidence type="ECO:0000256" key="3">
    <source>
        <dbReference type="SAM" id="Phobius"/>
    </source>
</evidence>
<dbReference type="Proteomes" id="UP001604336">
    <property type="component" value="Unassembled WGS sequence"/>
</dbReference>
<accession>A0ABD1V1K3</accession>